<accession>A0A9P8XRT8</accession>
<dbReference type="RefSeq" id="XP_046004338.1">
    <property type="nucleotide sequence ID" value="XM_046163033.1"/>
</dbReference>
<organism evidence="1 2">
    <name type="scientific">Microdochium trichocladiopsis</name>
    <dbReference type="NCBI Taxonomy" id="1682393"/>
    <lineage>
        <taxon>Eukaryota</taxon>
        <taxon>Fungi</taxon>
        <taxon>Dikarya</taxon>
        <taxon>Ascomycota</taxon>
        <taxon>Pezizomycotina</taxon>
        <taxon>Sordariomycetes</taxon>
        <taxon>Xylariomycetidae</taxon>
        <taxon>Xylariales</taxon>
        <taxon>Microdochiaceae</taxon>
        <taxon>Microdochium</taxon>
    </lineage>
</organism>
<dbReference type="AlphaFoldDB" id="A0A9P8XRT8"/>
<dbReference type="Proteomes" id="UP000756346">
    <property type="component" value="Unassembled WGS sequence"/>
</dbReference>
<protein>
    <submittedName>
        <fullName evidence="1">Uncharacterized protein</fullName>
    </submittedName>
</protein>
<keyword evidence="2" id="KW-1185">Reference proteome</keyword>
<comment type="caution">
    <text evidence="1">The sequence shown here is derived from an EMBL/GenBank/DDBJ whole genome shotgun (WGS) entry which is preliminary data.</text>
</comment>
<proteinExistence type="predicted"/>
<name>A0A9P8XRT8_9PEZI</name>
<dbReference type="GeneID" id="70192579"/>
<dbReference type="OrthoDB" id="5066212at2759"/>
<gene>
    <name evidence="1" type="ORF">B0I36DRAFT_56583</name>
</gene>
<evidence type="ECO:0000313" key="1">
    <source>
        <dbReference type="EMBL" id="KAH7010853.1"/>
    </source>
</evidence>
<evidence type="ECO:0000313" key="2">
    <source>
        <dbReference type="Proteomes" id="UP000756346"/>
    </source>
</evidence>
<dbReference type="EMBL" id="JAGTJQ010000016">
    <property type="protein sequence ID" value="KAH7010853.1"/>
    <property type="molecule type" value="Genomic_DNA"/>
</dbReference>
<reference evidence="1" key="1">
    <citation type="journal article" date="2021" name="Nat. Commun.">
        <title>Genetic determinants of endophytism in the Arabidopsis root mycobiome.</title>
        <authorList>
            <person name="Mesny F."/>
            <person name="Miyauchi S."/>
            <person name="Thiergart T."/>
            <person name="Pickel B."/>
            <person name="Atanasova L."/>
            <person name="Karlsson M."/>
            <person name="Huettel B."/>
            <person name="Barry K.W."/>
            <person name="Haridas S."/>
            <person name="Chen C."/>
            <person name="Bauer D."/>
            <person name="Andreopoulos W."/>
            <person name="Pangilinan J."/>
            <person name="LaButti K."/>
            <person name="Riley R."/>
            <person name="Lipzen A."/>
            <person name="Clum A."/>
            <person name="Drula E."/>
            <person name="Henrissat B."/>
            <person name="Kohler A."/>
            <person name="Grigoriev I.V."/>
            <person name="Martin F.M."/>
            <person name="Hacquard S."/>
        </authorList>
    </citation>
    <scope>NUCLEOTIDE SEQUENCE</scope>
    <source>
        <strain evidence="1">MPI-CAGE-CH-0230</strain>
    </source>
</reference>
<sequence>MPLPDAEPIPHIPVFRDGICCLLCSDDRERYVCRGRTALMTHLKTAHGYTRGRSAGRICGGAPGGVEGLALDGIVRFPMICQAVFHKTTHYQAGDQLRRALKYGRF</sequence>